<dbReference type="GO" id="GO:0016787">
    <property type="term" value="F:hydrolase activity"/>
    <property type="evidence" value="ECO:0007669"/>
    <property type="project" value="UniProtKB-KW"/>
</dbReference>
<dbReference type="CDD" id="cd24161">
    <property type="entry name" value="NUDIX_ADPRase_Ndx2"/>
    <property type="match status" value="1"/>
</dbReference>
<accession>A0A506URU3</accession>
<keyword evidence="11" id="KW-1185">Reference proteome</keyword>
<dbReference type="GO" id="GO:0019693">
    <property type="term" value="P:ribose phosphate metabolic process"/>
    <property type="evidence" value="ECO:0007669"/>
    <property type="project" value="TreeGrafter"/>
</dbReference>
<dbReference type="RefSeq" id="WP_165600410.1">
    <property type="nucleotide sequence ID" value="NZ_SORZ01000001.1"/>
</dbReference>
<dbReference type="Pfam" id="PF00293">
    <property type="entry name" value="NUDIX"/>
    <property type="match status" value="1"/>
</dbReference>
<dbReference type="PANTHER" id="PTHR11839">
    <property type="entry name" value="UDP/ADP-SUGAR PYROPHOSPHATASE"/>
    <property type="match status" value="1"/>
</dbReference>
<evidence type="ECO:0000256" key="1">
    <source>
        <dbReference type="ARBA" id="ARBA00000847"/>
    </source>
</evidence>
<evidence type="ECO:0000256" key="5">
    <source>
        <dbReference type="ARBA" id="ARBA00022801"/>
    </source>
</evidence>
<dbReference type="AlphaFoldDB" id="A0A506URU3"/>
<dbReference type="InterPro" id="IPR015797">
    <property type="entry name" value="NUDIX_hydrolase-like_dom_sf"/>
</dbReference>
<evidence type="ECO:0000256" key="4">
    <source>
        <dbReference type="ARBA" id="ARBA00016377"/>
    </source>
</evidence>
<dbReference type="PROSITE" id="PS51462">
    <property type="entry name" value="NUDIX"/>
    <property type="match status" value="1"/>
</dbReference>
<dbReference type="Gene3D" id="3.90.79.10">
    <property type="entry name" value="Nucleoside Triphosphate Pyrophosphohydrolase"/>
    <property type="match status" value="1"/>
</dbReference>
<evidence type="ECO:0000256" key="8">
    <source>
        <dbReference type="SAM" id="MobiDB-lite"/>
    </source>
</evidence>
<evidence type="ECO:0000256" key="7">
    <source>
        <dbReference type="ARBA" id="ARBA00032272"/>
    </source>
</evidence>
<dbReference type="GO" id="GO:0006753">
    <property type="term" value="P:nucleoside phosphate metabolic process"/>
    <property type="evidence" value="ECO:0007669"/>
    <property type="project" value="TreeGrafter"/>
</dbReference>
<evidence type="ECO:0000259" key="9">
    <source>
        <dbReference type="PROSITE" id="PS51462"/>
    </source>
</evidence>
<protein>
    <recommendedName>
        <fullName evidence="4">GDP-mannose pyrophosphatase</fullName>
    </recommendedName>
    <alternativeName>
        <fullName evidence="6">GDP-mannose hydrolase</fullName>
    </alternativeName>
    <alternativeName>
        <fullName evidence="7">GDPMK</fullName>
    </alternativeName>
</protein>
<feature type="region of interest" description="Disordered" evidence="8">
    <location>
        <begin position="1"/>
        <end position="38"/>
    </location>
</feature>
<evidence type="ECO:0000313" key="11">
    <source>
        <dbReference type="Proteomes" id="UP000315037"/>
    </source>
</evidence>
<keyword evidence="5 10" id="KW-0378">Hydrolase</keyword>
<sequence length="228" mass="25101">MAQNIPAGSDADSTPASGEGDDSDQVLFSLPAETPGDADAPEIRAAQAAAGYRLLGTRQVYRNPWTAVREDVFLRPDGRKGLYGTVERGTFSVIMPQHRDGRITLVRQFRYPVAKRLWEFPMGMWEERPDVDPAELALGELREETGLLAGRLIAAGMLYQGAGYSTQKGYVYLARDLERGDTARESSEADMTAHDVTLEQFERMIAEGEITCMVTLAAFALIRARGLL</sequence>
<comment type="catalytic activity">
    <reaction evidence="1">
        <text>GDP-alpha-D-mannose + H2O = alpha-D-mannose 1-phosphate + GMP + 2 H(+)</text>
        <dbReference type="Rhea" id="RHEA:27978"/>
        <dbReference type="ChEBI" id="CHEBI:15377"/>
        <dbReference type="ChEBI" id="CHEBI:15378"/>
        <dbReference type="ChEBI" id="CHEBI:57527"/>
        <dbReference type="ChEBI" id="CHEBI:58115"/>
        <dbReference type="ChEBI" id="CHEBI:58409"/>
    </reaction>
</comment>
<evidence type="ECO:0000256" key="3">
    <source>
        <dbReference type="ARBA" id="ARBA00007275"/>
    </source>
</evidence>
<gene>
    <name evidence="10" type="ORF">E3202_03950</name>
</gene>
<proteinExistence type="inferred from homology"/>
<evidence type="ECO:0000256" key="2">
    <source>
        <dbReference type="ARBA" id="ARBA00001946"/>
    </source>
</evidence>
<dbReference type="SUPFAM" id="SSF55811">
    <property type="entry name" value="Nudix"/>
    <property type="match status" value="1"/>
</dbReference>
<feature type="domain" description="Nudix hydrolase" evidence="9">
    <location>
        <begin position="87"/>
        <end position="218"/>
    </location>
</feature>
<dbReference type="GO" id="GO:0005829">
    <property type="term" value="C:cytosol"/>
    <property type="evidence" value="ECO:0007669"/>
    <property type="project" value="TreeGrafter"/>
</dbReference>
<organism evidence="10 11">
    <name type="scientific">Oecophyllibacter saccharovorans</name>
    <dbReference type="NCBI Taxonomy" id="2558360"/>
    <lineage>
        <taxon>Bacteria</taxon>
        <taxon>Pseudomonadati</taxon>
        <taxon>Pseudomonadota</taxon>
        <taxon>Alphaproteobacteria</taxon>
        <taxon>Acetobacterales</taxon>
        <taxon>Acetobacteraceae</taxon>
        <taxon>Oecophyllibacter</taxon>
    </lineage>
</organism>
<dbReference type="InterPro" id="IPR000086">
    <property type="entry name" value="NUDIX_hydrolase_dom"/>
</dbReference>
<evidence type="ECO:0000313" key="10">
    <source>
        <dbReference type="EMBL" id="TPW36060.1"/>
    </source>
</evidence>
<name>A0A506URU3_9PROT</name>
<dbReference type="EMBL" id="SORZ01000001">
    <property type="protein sequence ID" value="TPW36060.1"/>
    <property type="molecule type" value="Genomic_DNA"/>
</dbReference>
<comment type="similarity">
    <text evidence="3">Belongs to the Nudix hydrolase family. NudK subfamily.</text>
</comment>
<dbReference type="Proteomes" id="UP000315037">
    <property type="component" value="Unassembled WGS sequence"/>
</dbReference>
<comment type="caution">
    <text evidence="10">The sequence shown here is derived from an EMBL/GenBank/DDBJ whole genome shotgun (WGS) entry which is preliminary data.</text>
</comment>
<evidence type="ECO:0000256" key="6">
    <source>
        <dbReference type="ARBA" id="ARBA00032162"/>
    </source>
</evidence>
<comment type="cofactor">
    <cofactor evidence="2">
        <name>Mg(2+)</name>
        <dbReference type="ChEBI" id="CHEBI:18420"/>
    </cofactor>
</comment>
<dbReference type="PANTHER" id="PTHR11839:SF18">
    <property type="entry name" value="NUDIX HYDROLASE DOMAIN-CONTAINING PROTEIN"/>
    <property type="match status" value="1"/>
</dbReference>
<reference evidence="10 11" key="1">
    <citation type="submission" date="2019-03" db="EMBL/GenBank/DDBJ databases">
        <title>The complete genome sequence of Neokomagataea sp. Jb2 NBRC113641.</title>
        <authorList>
            <person name="Chua K.-O."/>
            <person name="Chan K.-G."/>
            <person name="See-Too W.-S."/>
        </authorList>
    </citation>
    <scope>NUCLEOTIDE SEQUENCE [LARGE SCALE GENOMIC DNA]</scope>
    <source>
        <strain evidence="10 11">Jb2</strain>
    </source>
</reference>